<organism evidence="1 2">
    <name type="scientific">Folsomia candida</name>
    <name type="common">Springtail</name>
    <dbReference type="NCBI Taxonomy" id="158441"/>
    <lineage>
        <taxon>Eukaryota</taxon>
        <taxon>Metazoa</taxon>
        <taxon>Ecdysozoa</taxon>
        <taxon>Arthropoda</taxon>
        <taxon>Hexapoda</taxon>
        <taxon>Collembola</taxon>
        <taxon>Entomobryomorpha</taxon>
        <taxon>Isotomoidea</taxon>
        <taxon>Isotomidae</taxon>
        <taxon>Proisotominae</taxon>
        <taxon>Folsomia</taxon>
    </lineage>
</organism>
<comment type="caution">
    <text evidence="1">The sequence shown here is derived from an EMBL/GenBank/DDBJ whole genome shotgun (WGS) entry which is preliminary data.</text>
</comment>
<name>A0A226D367_FOLCA</name>
<accession>A0A226D367</accession>
<reference evidence="1 2" key="1">
    <citation type="submission" date="2015-12" db="EMBL/GenBank/DDBJ databases">
        <title>The genome of Folsomia candida.</title>
        <authorList>
            <person name="Faddeeva A."/>
            <person name="Derks M.F."/>
            <person name="Anvar Y."/>
            <person name="Smit S."/>
            <person name="Van Straalen N."/>
            <person name="Roelofs D."/>
        </authorList>
    </citation>
    <scope>NUCLEOTIDE SEQUENCE [LARGE SCALE GENOMIC DNA]</scope>
    <source>
        <strain evidence="1 2">VU population</strain>
        <tissue evidence="1">Whole body</tissue>
    </source>
</reference>
<proteinExistence type="predicted"/>
<evidence type="ECO:0000313" key="2">
    <source>
        <dbReference type="Proteomes" id="UP000198287"/>
    </source>
</evidence>
<dbReference type="EMBL" id="LNIX01000038">
    <property type="protein sequence ID" value="OXA39603.1"/>
    <property type="molecule type" value="Genomic_DNA"/>
</dbReference>
<evidence type="ECO:0000313" key="1">
    <source>
        <dbReference type="EMBL" id="OXA39603.1"/>
    </source>
</evidence>
<keyword evidence="2" id="KW-1185">Reference proteome</keyword>
<protein>
    <submittedName>
        <fullName evidence="1">Uncharacterized protein</fullName>
    </submittedName>
</protein>
<dbReference type="AlphaFoldDB" id="A0A226D367"/>
<sequence>MTMTFHCGVNIPPTADFPTRVDPTADFSAEKLLTDFDPKPWTDMNVSSSEINWILQTSDYEKDPEMVQMAPFQPYAPPTSPITPPATPEPLLSSPPSAHEITMTALKSCVNARLNPTVPKVQASQAFIRPVPQVPSIIRQDSGVMRPVSIGFSGFIVQDNSRTNIREQPLPQYDEQGRRFMSITYTKYS</sequence>
<dbReference type="Proteomes" id="UP000198287">
    <property type="component" value="Unassembled WGS sequence"/>
</dbReference>
<gene>
    <name evidence="1" type="ORF">Fcan01_25688</name>
</gene>